<feature type="compositionally biased region" description="Polar residues" evidence="1">
    <location>
        <begin position="1"/>
        <end position="11"/>
    </location>
</feature>
<dbReference type="Proteomes" id="UP000053732">
    <property type="component" value="Unassembled WGS sequence"/>
</dbReference>
<sequence>MSQAGISCSHRQLSDPWTRGPVDPPWTINPNRQKKKKEEEDVIPSSTSPRWPSDRELWF</sequence>
<name>A0A0G4PJA1_PENC3</name>
<keyword evidence="3" id="KW-1185">Reference proteome</keyword>
<evidence type="ECO:0000313" key="3">
    <source>
        <dbReference type="Proteomes" id="UP000053732"/>
    </source>
</evidence>
<evidence type="ECO:0000313" key="2">
    <source>
        <dbReference type="EMBL" id="CRL26263.1"/>
    </source>
</evidence>
<organism evidence="2 3">
    <name type="scientific">Penicillium camemberti (strain FM 013)</name>
    <dbReference type="NCBI Taxonomy" id="1429867"/>
    <lineage>
        <taxon>Eukaryota</taxon>
        <taxon>Fungi</taxon>
        <taxon>Dikarya</taxon>
        <taxon>Ascomycota</taxon>
        <taxon>Pezizomycotina</taxon>
        <taxon>Eurotiomycetes</taxon>
        <taxon>Eurotiomycetidae</taxon>
        <taxon>Eurotiales</taxon>
        <taxon>Aspergillaceae</taxon>
        <taxon>Penicillium</taxon>
    </lineage>
</organism>
<evidence type="ECO:0000256" key="1">
    <source>
        <dbReference type="SAM" id="MobiDB-lite"/>
    </source>
</evidence>
<reference evidence="2 3" key="1">
    <citation type="journal article" date="2014" name="Nat. Commun.">
        <title>Multiple recent horizontal transfers of a large genomic region in cheese making fungi.</title>
        <authorList>
            <person name="Cheeseman K."/>
            <person name="Ropars J."/>
            <person name="Renault P."/>
            <person name="Dupont J."/>
            <person name="Gouzy J."/>
            <person name="Branca A."/>
            <person name="Abraham A.L."/>
            <person name="Ceppi M."/>
            <person name="Conseiller E."/>
            <person name="Debuchy R."/>
            <person name="Malagnac F."/>
            <person name="Goarin A."/>
            <person name="Silar P."/>
            <person name="Lacoste S."/>
            <person name="Sallet E."/>
            <person name="Bensimon A."/>
            <person name="Giraud T."/>
            <person name="Brygoo Y."/>
        </authorList>
    </citation>
    <scope>NUCLEOTIDE SEQUENCE [LARGE SCALE GENOMIC DNA]</scope>
    <source>
        <strain evidence="3">FM 013</strain>
    </source>
</reference>
<dbReference type="EMBL" id="HG793150">
    <property type="protein sequence ID" value="CRL26263.1"/>
    <property type="molecule type" value="Genomic_DNA"/>
</dbReference>
<gene>
    <name evidence="2" type="ORF">PCAMFM013_S017g000246</name>
</gene>
<accession>A0A0G4PJA1</accession>
<proteinExistence type="predicted"/>
<feature type="region of interest" description="Disordered" evidence="1">
    <location>
        <begin position="1"/>
        <end position="59"/>
    </location>
</feature>
<dbReference type="AlphaFoldDB" id="A0A0G4PJA1"/>
<protein>
    <submittedName>
        <fullName evidence="2">Str. FM013</fullName>
    </submittedName>
</protein>